<evidence type="ECO:0000313" key="1">
    <source>
        <dbReference type="EMBL" id="QRC95444.1"/>
    </source>
</evidence>
<gene>
    <name evidence="1" type="ORF">JI435_302330</name>
</gene>
<name>A0A7U2HYV7_PHANO</name>
<sequence>MSSPRHCISNSGPVKLCDLARIPLTFCSTAPYSIPKSLNDGGNSHSTYRTPQSWNRQQEVPFRAVDAF</sequence>
<organism evidence="1 2">
    <name type="scientific">Phaeosphaeria nodorum (strain SN15 / ATCC MYA-4574 / FGSC 10173)</name>
    <name type="common">Glume blotch fungus</name>
    <name type="synonym">Parastagonospora nodorum</name>
    <dbReference type="NCBI Taxonomy" id="321614"/>
    <lineage>
        <taxon>Eukaryota</taxon>
        <taxon>Fungi</taxon>
        <taxon>Dikarya</taxon>
        <taxon>Ascomycota</taxon>
        <taxon>Pezizomycotina</taxon>
        <taxon>Dothideomycetes</taxon>
        <taxon>Pleosporomycetidae</taxon>
        <taxon>Pleosporales</taxon>
        <taxon>Pleosporineae</taxon>
        <taxon>Phaeosphaeriaceae</taxon>
        <taxon>Parastagonospora</taxon>
    </lineage>
</organism>
<keyword evidence="2" id="KW-1185">Reference proteome</keyword>
<accession>A0A7U2HYV7</accession>
<proteinExistence type="predicted"/>
<dbReference type="VEuPathDB" id="FungiDB:JI435_302330"/>
<dbReference type="EMBL" id="CP069027">
    <property type="protein sequence ID" value="QRC95444.1"/>
    <property type="molecule type" value="Genomic_DNA"/>
</dbReference>
<reference evidence="2" key="1">
    <citation type="journal article" date="2021" name="BMC Genomics">
        <title>Chromosome-level genome assembly and manually-curated proteome of model necrotroph Parastagonospora nodorum Sn15 reveals a genome-wide trove of candidate effector homologs, and redundancy of virulence-related functions within an accessory chromosome.</title>
        <authorList>
            <person name="Bertazzoni S."/>
            <person name="Jones D.A.B."/>
            <person name="Phan H.T."/>
            <person name="Tan K.-C."/>
            <person name="Hane J.K."/>
        </authorList>
    </citation>
    <scope>NUCLEOTIDE SEQUENCE [LARGE SCALE GENOMIC DNA]</scope>
    <source>
        <strain evidence="2">SN15 / ATCC MYA-4574 / FGSC 10173)</strain>
    </source>
</reference>
<dbReference type="AlphaFoldDB" id="A0A7U2HYV7"/>
<evidence type="ECO:0000313" key="2">
    <source>
        <dbReference type="Proteomes" id="UP000663193"/>
    </source>
</evidence>
<dbReference type="Proteomes" id="UP000663193">
    <property type="component" value="Chromosome 5"/>
</dbReference>
<protein>
    <submittedName>
        <fullName evidence="1">Uncharacterized protein</fullName>
    </submittedName>
</protein>